<dbReference type="InterPro" id="IPR013106">
    <property type="entry name" value="Ig_V-set"/>
</dbReference>
<proteinExistence type="predicted"/>
<keyword evidence="10" id="KW-0393">Immunoglobulin domain</keyword>
<dbReference type="InterPro" id="IPR007110">
    <property type="entry name" value="Ig-like_dom"/>
</dbReference>
<reference evidence="12" key="1">
    <citation type="submission" date="2025-08" db="UniProtKB">
        <authorList>
            <consortium name="Ensembl"/>
        </authorList>
    </citation>
    <scope>IDENTIFICATION</scope>
</reference>
<keyword evidence="6" id="KW-0472">Membrane</keyword>
<reference evidence="12" key="2">
    <citation type="submission" date="2025-09" db="UniProtKB">
        <authorList>
            <consortium name="Ensembl"/>
        </authorList>
    </citation>
    <scope>IDENTIFICATION</scope>
</reference>
<keyword evidence="7" id="KW-1015">Disulfide bond</keyword>
<dbReference type="GeneTree" id="ENSGT00940000165931"/>
<evidence type="ECO:0000256" key="7">
    <source>
        <dbReference type="ARBA" id="ARBA00023157"/>
    </source>
</evidence>
<dbReference type="GO" id="GO:0009897">
    <property type="term" value="C:external side of plasma membrane"/>
    <property type="evidence" value="ECO:0007669"/>
    <property type="project" value="TreeGrafter"/>
</dbReference>
<feature type="domain" description="Ig-like" evidence="11">
    <location>
        <begin position="149"/>
        <end position="247"/>
    </location>
</feature>
<feature type="domain" description="Ig-like" evidence="11">
    <location>
        <begin position="254"/>
        <end position="372"/>
    </location>
</feature>
<dbReference type="InterPro" id="IPR003598">
    <property type="entry name" value="Ig_sub2"/>
</dbReference>
<dbReference type="InterPro" id="IPR036179">
    <property type="entry name" value="Ig-like_dom_sf"/>
</dbReference>
<dbReference type="PROSITE" id="PS50835">
    <property type="entry name" value="IG_LIKE"/>
    <property type="match status" value="3"/>
</dbReference>
<dbReference type="GO" id="GO:0006955">
    <property type="term" value="P:immune response"/>
    <property type="evidence" value="ECO:0007669"/>
    <property type="project" value="TreeGrafter"/>
</dbReference>
<keyword evidence="9" id="KW-0325">Glycoprotein</keyword>
<accession>A0A3P9CF37</accession>
<dbReference type="GO" id="GO:0042130">
    <property type="term" value="P:negative regulation of T cell proliferation"/>
    <property type="evidence" value="ECO:0007669"/>
    <property type="project" value="TreeGrafter"/>
</dbReference>
<organism evidence="12 13">
    <name type="scientific">Maylandia zebra</name>
    <name type="common">zebra mbuna</name>
    <dbReference type="NCBI Taxonomy" id="106582"/>
    <lineage>
        <taxon>Eukaryota</taxon>
        <taxon>Metazoa</taxon>
        <taxon>Chordata</taxon>
        <taxon>Craniata</taxon>
        <taxon>Vertebrata</taxon>
        <taxon>Euteleostomi</taxon>
        <taxon>Actinopterygii</taxon>
        <taxon>Neopterygii</taxon>
        <taxon>Teleostei</taxon>
        <taxon>Neoteleostei</taxon>
        <taxon>Acanthomorphata</taxon>
        <taxon>Ovalentaria</taxon>
        <taxon>Cichlomorphae</taxon>
        <taxon>Cichliformes</taxon>
        <taxon>Cichlidae</taxon>
        <taxon>African cichlids</taxon>
        <taxon>Pseudocrenilabrinae</taxon>
        <taxon>Haplochromini</taxon>
        <taxon>Maylandia</taxon>
        <taxon>Maylandia zebra complex</taxon>
    </lineage>
</organism>
<sequence>MLQHFCYFTGFSCLSWSSVQLLLEVKSEFITFCFMFKCFVFNLVNKNITAESGQDVILTCRAANNNNIFVEWRRVDLDEYVLLYGDEGSVLEDQHPSFKNRVDLQDRQMKDGDVSLILKNVMIADSGTYECRVIQRGHSHKKTVIKNKPICIMDLSINITAESGQNITLPCRAHNNQKPIIVVEWIRSDLGAGYALLFQDGHFVPDHQHPFFKNRVDLQDRQKKDGDVSLILNNVTPADSGTYECHVVTRGILPRGELLQLFLIKKQAINTTAGQTAILPCQVPNLNSDRSVVIEWSRTDLGAEHVFFYQDQKFIPDDQHSSFKNRVDLQDRQMKHGDVSLILNNVTINDTGTYMCCVFMKGAKHRRRAKLDSDLISVVNLRVVPSGE</sequence>
<evidence type="ECO:0000256" key="3">
    <source>
        <dbReference type="ARBA" id="ARBA00022692"/>
    </source>
</evidence>
<evidence type="ECO:0000256" key="9">
    <source>
        <dbReference type="ARBA" id="ARBA00023180"/>
    </source>
</evidence>
<evidence type="ECO:0000256" key="10">
    <source>
        <dbReference type="ARBA" id="ARBA00023319"/>
    </source>
</evidence>
<keyword evidence="13" id="KW-1185">Reference proteome</keyword>
<evidence type="ECO:0000256" key="1">
    <source>
        <dbReference type="ARBA" id="ARBA00004251"/>
    </source>
</evidence>
<dbReference type="PANTHER" id="PTHR25466:SF14">
    <property type="entry name" value="BUTYROPHILIN SUBFAMILY 2 MEMBER A2-LIKE-RELATED"/>
    <property type="match status" value="1"/>
</dbReference>
<dbReference type="InterPro" id="IPR051713">
    <property type="entry name" value="T-cell_Activation_Regulation"/>
</dbReference>
<dbReference type="GO" id="GO:0031295">
    <property type="term" value="P:T cell costimulation"/>
    <property type="evidence" value="ECO:0007669"/>
    <property type="project" value="TreeGrafter"/>
</dbReference>
<keyword evidence="5" id="KW-1133">Transmembrane helix</keyword>
<dbReference type="InterPro" id="IPR013783">
    <property type="entry name" value="Ig-like_fold"/>
</dbReference>
<evidence type="ECO:0000256" key="4">
    <source>
        <dbReference type="ARBA" id="ARBA00022729"/>
    </source>
</evidence>
<dbReference type="Proteomes" id="UP000265160">
    <property type="component" value="Unplaced"/>
</dbReference>
<name>A0A3P9CF37_9CICH</name>
<evidence type="ECO:0000313" key="13">
    <source>
        <dbReference type="Proteomes" id="UP000265160"/>
    </source>
</evidence>
<dbReference type="FunFam" id="2.60.40.10:FF:000142">
    <property type="entry name" value="V-set domain-containing T-cell activation inhibitor 1"/>
    <property type="match status" value="2"/>
</dbReference>
<dbReference type="Pfam" id="PF07686">
    <property type="entry name" value="V-set"/>
    <property type="match status" value="3"/>
</dbReference>
<evidence type="ECO:0000259" key="11">
    <source>
        <dbReference type="PROSITE" id="PS50835"/>
    </source>
</evidence>
<dbReference type="Ensembl" id="ENSMZET00005021329.1">
    <property type="protein sequence ID" value="ENSMZEP00005020649.1"/>
    <property type="gene ID" value="ENSMZEG00005015493.1"/>
</dbReference>
<dbReference type="GO" id="GO:0042102">
    <property type="term" value="P:positive regulation of T cell proliferation"/>
    <property type="evidence" value="ECO:0007669"/>
    <property type="project" value="TreeGrafter"/>
</dbReference>
<evidence type="ECO:0000256" key="2">
    <source>
        <dbReference type="ARBA" id="ARBA00022475"/>
    </source>
</evidence>
<keyword evidence="4" id="KW-0732">Signal</keyword>
<dbReference type="SMART" id="SM00408">
    <property type="entry name" value="IGc2"/>
    <property type="match status" value="2"/>
</dbReference>
<dbReference type="PANTHER" id="PTHR25466">
    <property type="entry name" value="T-LYMPHOCYTE ACTIVATION ANTIGEN"/>
    <property type="match status" value="1"/>
</dbReference>
<protein>
    <recommendedName>
        <fullName evidence="11">Ig-like domain-containing protein</fullName>
    </recommendedName>
</protein>
<keyword evidence="2" id="KW-1003">Cell membrane</keyword>
<dbReference type="SUPFAM" id="SSF48726">
    <property type="entry name" value="Immunoglobulin"/>
    <property type="match status" value="3"/>
</dbReference>
<evidence type="ECO:0000313" key="12">
    <source>
        <dbReference type="Ensembl" id="ENSMZEP00005020649.1"/>
    </source>
</evidence>
<dbReference type="SMART" id="SM00409">
    <property type="entry name" value="IG"/>
    <property type="match status" value="3"/>
</dbReference>
<comment type="subcellular location">
    <subcellularLocation>
        <location evidence="1">Cell membrane</location>
        <topology evidence="1">Single-pass type I membrane protein</topology>
    </subcellularLocation>
</comment>
<feature type="domain" description="Ig-like" evidence="11">
    <location>
        <begin position="50"/>
        <end position="145"/>
    </location>
</feature>
<dbReference type="Gene3D" id="2.60.40.10">
    <property type="entry name" value="Immunoglobulins"/>
    <property type="match status" value="3"/>
</dbReference>
<dbReference type="GO" id="GO:0071222">
    <property type="term" value="P:cellular response to lipopolysaccharide"/>
    <property type="evidence" value="ECO:0007669"/>
    <property type="project" value="TreeGrafter"/>
</dbReference>
<dbReference type="InterPro" id="IPR003599">
    <property type="entry name" value="Ig_sub"/>
</dbReference>
<dbReference type="SMART" id="SM00406">
    <property type="entry name" value="IGv"/>
    <property type="match status" value="3"/>
</dbReference>
<keyword evidence="8" id="KW-0675">Receptor</keyword>
<dbReference type="GO" id="GO:0007166">
    <property type="term" value="P:cell surface receptor signaling pathway"/>
    <property type="evidence" value="ECO:0007669"/>
    <property type="project" value="TreeGrafter"/>
</dbReference>
<keyword evidence="3" id="KW-0812">Transmembrane</keyword>
<evidence type="ECO:0000256" key="6">
    <source>
        <dbReference type="ARBA" id="ARBA00023136"/>
    </source>
</evidence>
<evidence type="ECO:0000256" key="8">
    <source>
        <dbReference type="ARBA" id="ARBA00023170"/>
    </source>
</evidence>
<evidence type="ECO:0000256" key="5">
    <source>
        <dbReference type="ARBA" id="ARBA00022989"/>
    </source>
</evidence>
<dbReference type="AlphaFoldDB" id="A0A3P9CF37"/>